<keyword evidence="2" id="KW-1185">Reference proteome</keyword>
<dbReference type="Gene3D" id="1.20.1260.10">
    <property type="match status" value="1"/>
</dbReference>
<dbReference type="OrthoDB" id="9795056at2"/>
<dbReference type="InterPro" id="IPR009078">
    <property type="entry name" value="Ferritin-like_SF"/>
</dbReference>
<name>A0A2P7B457_9HYPH</name>
<dbReference type="PANTHER" id="PTHR30565:SF9">
    <property type="entry name" value="PROTEIN YCIF"/>
    <property type="match status" value="1"/>
</dbReference>
<dbReference type="Proteomes" id="UP000241444">
    <property type="component" value="Unassembled WGS sequence"/>
</dbReference>
<evidence type="ECO:0000313" key="2">
    <source>
        <dbReference type="Proteomes" id="UP000241444"/>
    </source>
</evidence>
<dbReference type="PANTHER" id="PTHR30565">
    <property type="entry name" value="PROTEIN YCIF"/>
    <property type="match status" value="1"/>
</dbReference>
<reference evidence="2" key="1">
    <citation type="submission" date="2017-11" db="EMBL/GenBank/DDBJ databases">
        <authorList>
            <person name="Kuznetsova I."/>
            <person name="Sazanova A."/>
            <person name="Chirak E."/>
            <person name="Safronova V."/>
            <person name="Willems A."/>
        </authorList>
    </citation>
    <scope>NUCLEOTIDE SEQUENCE [LARGE SCALE GENOMIC DNA]</scope>
    <source>
        <strain evidence="2">STM 196</strain>
    </source>
</reference>
<organism evidence="1 2">
    <name type="scientific">Phyllobacterium brassicacearum</name>
    <dbReference type="NCBI Taxonomy" id="314235"/>
    <lineage>
        <taxon>Bacteria</taxon>
        <taxon>Pseudomonadati</taxon>
        <taxon>Pseudomonadota</taxon>
        <taxon>Alphaproteobacteria</taxon>
        <taxon>Hyphomicrobiales</taxon>
        <taxon>Phyllobacteriaceae</taxon>
        <taxon>Phyllobacterium</taxon>
    </lineage>
</organism>
<protein>
    <submittedName>
        <fullName evidence="1">YciE/YciF family protein</fullName>
    </submittedName>
</protein>
<dbReference type="EMBL" id="PGGO01000039">
    <property type="protein sequence ID" value="PSH61220.1"/>
    <property type="molecule type" value="Genomic_DNA"/>
</dbReference>
<dbReference type="InterPro" id="IPR012347">
    <property type="entry name" value="Ferritin-like"/>
</dbReference>
<accession>A0A2P7B457</accession>
<dbReference type="AlphaFoldDB" id="A0A2P7B457"/>
<proteinExistence type="predicted"/>
<dbReference type="SUPFAM" id="SSF47240">
    <property type="entry name" value="Ferritin-like"/>
    <property type="match status" value="1"/>
</dbReference>
<dbReference type="RefSeq" id="WP_106714186.1">
    <property type="nucleotide sequence ID" value="NZ_PGGO01000039.1"/>
</dbReference>
<dbReference type="InterPro" id="IPR010287">
    <property type="entry name" value="DUF892_YciF-like"/>
</dbReference>
<dbReference type="CDD" id="cd07909">
    <property type="entry name" value="YciF"/>
    <property type="match status" value="1"/>
</dbReference>
<gene>
    <name evidence="1" type="ORF">CU102_27230</name>
</gene>
<dbReference type="InterPro" id="IPR047114">
    <property type="entry name" value="YciF"/>
</dbReference>
<dbReference type="Pfam" id="PF05974">
    <property type="entry name" value="DUF892"/>
    <property type="match status" value="1"/>
</dbReference>
<evidence type="ECO:0000313" key="1">
    <source>
        <dbReference type="EMBL" id="PSH61220.1"/>
    </source>
</evidence>
<comment type="caution">
    <text evidence="1">The sequence shown here is derived from an EMBL/GenBank/DDBJ whole genome shotgun (WGS) entry which is preliminary data.</text>
</comment>
<sequence>MKSLAELFEHTLKDIYYSENALAKALPIVSKAVKNPELKKAVDYHLEETKGQIGTLKKVFKTLSIKPEGTKCDAVVGLLKEADALMAESEDVALDAGALAACQAVEHYEIARYGSLREWAKVLGNEEAHVLLSGILDEEKAANSKLTNLAVTSINKG</sequence>